<dbReference type="InterPro" id="IPR019758">
    <property type="entry name" value="Pept_S26A_signal_pept_1_CS"/>
</dbReference>
<dbReference type="NCBIfam" id="TIGR02227">
    <property type="entry name" value="sigpep_I_bact"/>
    <property type="match status" value="1"/>
</dbReference>
<evidence type="ECO:0000256" key="6">
    <source>
        <dbReference type="ARBA" id="ARBA00022670"/>
    </source>
</evidence>
<keyword evidence="9 12" id="KW-1133">Transmembrane helix</keyword>
<dbReference type="CDD" id="cd06530">
    <property type="entry name" value="S26_SPase_I"/>
    <property type="match status" value="1"/>
</dbReference>
<evidence type="ECO:0000256" key="2">
    <source>
        <dbReference type="ARBA" id="ARBA00004401"/>
    </source>
</evidence>
<accession>A0A5D4KA20</accession>
<keyword evidence="10 12" id="KW-0472">Membrane</keyword>
<keyword evidence="7 12" id="KW-0812">Transmembrane</keyword>
<feature type="transmembrane region" description="Helical" evidence="12">
    <location>
        <begin position="12"/>
        <end position="35"/>
    </location>
</feature>
<dbReference type="InterPro" id="IPR036286">
    <property type="entry name" value="LexA/Signal_pep-like_sf"/>
</dbReference>
<comment type="caution">
    <text evidence="14">The sequence shown here is derived from an EMBL/GenBank/DDBJ whole genome shotgun (WGS) entry which is preliminary data.</text>
</comment>
<evidence type="ECO:0000256" key="4">
    <source>
        <dbReference type="ARBA" id="ARBA00013208"/>
    </source>
</evidence>
<dbReference type="GO" id="GO:0009003">
    <property type="term" value="F:signal peptidase activity"/>
    <property type="evidence" value="ECO:0007669"/>
    <property type="project" value="UniProtKB-EC"/>
</dbReference>
<proteinExistence type="inferred from homology"/>
<feature type="active site" evidence="11">
    <location>
        <position position="39"/>
    </location>
</feature>
<feature type="domain" description="Peptidase S26" evidence="13">
    <location>
        <begin position="9"/>
        <end position="169"/>
    </location>
</feature>
<dbReference type="PROSITE" id="PS00761">
    <property type="entry name" value="SPASE_I_3"/>
    <property type="match status" value="1"/>
</dbReference>
<comment type="similarity">
    <text evidence="3 12">Belongs to the peptidase S26 family.</text>
</comment>
<evidence type="ECO:0000259" key="13">
    <source>
        <dbReference type="Pfam" id="PF10502"/>
    </source>
</evidence>
<dbReference type="InterPro" id="IPR019533">
    <property type="entry name" value="Peptidase_S26"/>
</dbReference>
<evidence type="ECO:0000256" key="3">
    <source>
        <dbReference type="ARBA" id="ARBA00009370"/>
    </source>
</evidence>
<dbReference type="Pfam" id="PF10502">
    <property type="entry name" value="Peptidase_S26"/>
    <property type="match status" value="1"/>
</dbReference>
<sequence>MAQEKNSTLEWIKALGFALLIVFVVRTFLFTPVMVKGASMNTTLEDQERVIVSKLGETERFDIVVFQATPEEKYIKRVIGLPGDRIQYKEDTLYVNGKTVEEPFLDDQKEKLETSLTTSFKLEETAVGQSTVPEGHIFVLGDNRRDSKDSRQIGAIPIETIIGKTNVVFFPLSNIRLIEE</sequence>
<dbReference type="GO" id="GO:0006465">
    <property type="term" value="P:signal peptide processing"/>
    <property type="evidence" value="ECO:0007669"/>
    <property type="project" value="InterPro"/>
</dbReference>
<keyword evidence="8 12" id="KW-0378">Hydrolase</keyword>
<dbReference type="GO" id="GO:0005886">
    <property type="term" value="C:plasma membrane"/>
    <property type="evidence" value="ECO:0007669"/>
    <property type="project" value="UniProtKB-SubCell"/>
</dbReference>
<dbReference type="InterPro" id="IPR019757">
    <property type="entry name" value="Pept_S26A_signal_pept_1_Lys-AS"/>
</dbReference>
<evidence type="ECO:0000256" key="1">
    <source>
        <dbReference type="ARBA" id="ARBA00000677"/>
    </source>
</evidence>
<evidence type="ECO:0000256" key="12">
    <source>
        <dbReference type="RuleBase" id="RU362042"/>
    </source>
</evidence>
<name>A0A5D4KA20_9BACI</name>
<organism evidence="14 15">
    <name type="scientific">Rossellomorea vietnamensis</name>
    <dbReference type="NCBI Taxonomy" id="218284"/>
    <lineage>
        <taxon>Bacteria</taxon>
        <taxon>Bacillati</taxon>
        <taxon>Bacillota</taxon>
        <taxon>Bacilli</taxon>
        <taxon>Bacillales</taxon>
        <taxon>Bacillaceae</taxon>
        <taxon>Rossellomorea</taxon>
    </lineage>
</organism>
<dbReference type="EC" id="3.4.21.89" evidence="4 12"/>
<dbReference type="EMBL" id="VTEH01000013">
    <property type="protein sequence ID" value="TYR74207.1"/>
    <property type="molecule type" value="Genomic_DNA"/>
</dbReference>
<dbReference type="PANTHER" id="PTHR43390">
    <property type="entry name" value="SIGNAL PEPTIDASE I"/>
    <property type="match status" value="1"/>
</dbReference>
<dbReference type="FunFam" id="2.10.109.10:FF:000008">
    <property type="entry name" value="Signal peptidase I"/>
    <property type="match status" value="1"/>
</dbReference>
<evidence type="ECO:0000256" key="10">
    <source>
        <dbReference type="ARBA" id="ARBA00023136"/>
    </source>
</evidence>
<dbReference type="AlphaFoldDB" id="A0A5D4KA20"/>
<reference evidence="14 15" key="1">
    <citation type="submission" date="2019-08" db="EMBL/GenBank/DDBJ databases">
        <title>Bacillus genomes from the desert of Cuatro Cienegas, Coahuila.</title>
        <authorList>
            <person name="Olmedo-Alvarez G."/>
        </authorList>
    </citation>
    <scope>NUCLEOTIDE SEQUENCE [LARGE SCALE GENOMIC DNA]</scope>
    <source>
        <strain evidence="14 15">CH40_1T</strain>
    </source>
</reference>
<comment type="subcellular location">
    <subcellularLocation>
        <location evidence="2">Cell membrane</location>
        <topology evidence="2">Single-pass type II membrane protein</topology>
    </subcellularLocation>
    <subcellularLocation>
        <location evidence="12">Membrane</location>
        <topology evidence="12">Single-pass type II membrane protein</topology>
    </subcellularLocation>
</comment>
<dbReference type="Gene3D" id="2.10.109.10">
    <property type="entry name" value="Umud Fragment, subunit A"/>
    <property type="match status" value="1"/>
</dbReference>
<evidence type="ECO:0000256" key="8">
    <source>
        <dbReference type="ARBA" id="ARBA00022801"/>
    </source>
</evidence>
<dbReference type="RefSeq" id="WP_148947694.1">
    <property type="nucleotide sequence ID" value="NZ_JBNIKK010000003.1"/>
</dbReference>
<keyword evidence="6 12" id="KW-0645">Protease</keyword>
<dbReference type="GO" id="GO:0004252">
    <property type="term" value="F:serine-type endopeptidase activity"/>
    <property type="evidence" value="ECO:0007669"/>
    <property type="project" value="InterPro"/>
</dbReference>
<evidence type="ECO:0000313" key="15">
    <source>
        <dbReference type="Proteomes" id="UP000323317"/>
    </source>
</evidence>
<keyword evidence="5" id="KW-1003">Cell membrane</keyword>
<dbReference type="InterPro" id="IPR000223">
    <property type="entry name" value="Pept_S26A_signal_pept_1"/>
</dbReference>
<evidence type="ECO:0000256" key="9">
    <source>
        <dbReference type="ARBA" id="ARBA00022989"/>
    </source>
</evidence>
<evidence type="ECO:0000313" key="14">
    <source>
        <dbReference type="EMBL" id="TYR74207.1"/>
    </source>
</evidence>
<gene>
    <name evidence="14" type="primary">lepB</name>
    <name evidence="14" type="ORF">FZC79_15440</name>
</gene>
<evidence type="ECO:0000256" key="5">
    <source>
        <dbReference type="ARBA" id="ARBA00022475"/>
    </source>
</evidence>
<feature type="active site" evidence="11">
    <location>
        <position position="76"/>
    </location>
</feature>
<dbReference type="PROSITE" id="PS00760">
    <property type="entry name" value="SPASE_I_2"/>
    <property type="match status" value="1"/>
</dbReference>
<dbReference type="SUPFAM" id="SSF51306">
    <property type="entry name" value="LexA/Signal peptidase"/>
    <property type="match status" value="1"/>
</dbReference>
<dbReference type="Proteomes" id="UP000323317">
    <property type="component" value="Unassembled WGS sequence"/>
</dbReference>
<evidence type="ECO:0000256" key="11">
    <source>
        <dbReference type="PIRSR" id="PIRSR600223-1"/>
    </source>
</evidence>
<comment type="catalytic activity">
    <reaction evidence="1 12">
        <text>Cleavage of hydrophobic, N-terminal signal or leader sequences from secreted and periplasmic proteins.</text>
        <dbReference type="EC" id="3.4.21.89"/>
    </reaction>
</comment>
<dbReference type="PRINTS" id="PR00727">
    <property type="entry name" value="LEADERPTASE"/>
</dbReference>
<dbReference type="PANTHER" id="PTHR43390:SF8">
    <property type="entry name" value="SIGNAL PEPTIDASE I"/>
    <property type="match status" value="1"/>
</dbReference>
<protein>
    <recommendedName>
        <fullName evidence="4 12">Signal peptidase I</fullName>
        <ecNumber evidence="4 12">3.4.21.89</ecNumber>
    </recommendedName>
</protein>
<evidence type="ECO:0000256" key="7">
    <source>
        <dbReference type="ARBA" id="ARBA00022692"/>
    </source>
</evidence>